<dbReference type="EMBL" id="NKLP01000264">
    <property type="protein sequence ID" value="TDN28752.1"/>
    <property type="molecule type" value="Genomic_DNA"/>
</dbReference>
<sequence>MKDYVLIQTNNECQEDKLLKQGIYKKHKYFIKQTVLGDKRWFCGYISVNPKTAKKTYPYMSATYKGKIQIDDTVLDDFYIGFDTLEPFETDISLDDFEKEIIDYIDEI</sequence>
<evidence type="ECO:0000313" key="1">
    <source>
        <dbReference type="EMBL" id="TDN28752.1"/>
    </source>
</evidence>
<accession>A0A4R6CQC5</accession>
<dbReference type="RefSeq" id="WP_133476792.1">
    <property type="nucleotide sequence ID" value="NZ_NKLP01000264.1"/>
</dbReference>
<gene>
    <name evidence="1" type="ORF">CEE75_12475</name>
</gene>
<comment type="caution">
    <text evidence="1">The sequence shown here is derived from an EMBL/GenBank/DDBJ whole genome shotgun (WGS) entry which is preliminary data.</text>
</comment>
<reference evidence="1 2" key="1">
    <citation type="submission" date="2017-06" db="EMBL/GenBank/DDBJ databases">
        <authorList>
            <person name="Swanenburg J."/>
            <person name="Kort R."/>
        </authorList>
    </citation>
    <scope>NUCLEOTIDE SEQUENCE [LARGE SCALE GENOMIC DNA]</scope>
    <source>
        <strain evidence="1 2">RL05</strain>
    </source>
</reference>
<organism evidence="1 2">
    <name type="scientific">Lactobacillus crispatus</name>
    <dbReference type="NCBI Taxonomy" id="47770"/>
    <lineage>
        <taxon>Bacteria</taxon>
        <taxon>Bacillati</taxon>
        <taxon>Bacillota</taxon>
        <taxon>Bacilli</taxon>
        <taxon>Lactobacillales</taxon>
        <taxon>Lactobacillaceae</taxon>
        <taxon>Lactobacillus</taxon>
    </lineage>
</organism>
<evidence type="ECO:0000313" key="2">
    <source>
        <dbReference type="Proteomes" id="UP000295195"/>
    </source>
</evidence>
<dbReference type="AlphaFoldDB" id="A0A4R6CQC5"/>
<name>A0A4R6CQC5_9LACO</name>
<dbReference type="Proteomes" id="UP000295195">
    <property type="component" value="Unassembled WGS sequence"/>
</dbReference>
<proteinExistence type="predicted"/>
<protein>
    <submittedName>
        <fullName evidence="1">Uncharacterized protein</fullName>
    </submittedName>
</protein>